<reference evidence="1 2" key="1">
    <citation type="submission" date="2015-10" db="EMBL/GenBank/DDBJ databases">
        <title>Transcriptomic analysis of a linuron degrading triple-species bacterial consortium.</title>
        <authorList>
            <person name="Albers P."/>
        </authorList>
    </citation>
    <scope>NUCLEOTIDE SEQUENCE [LARGE SCALE GENOMIC DNA]</scope>
    <source>
        <strain evidence="1 2">WDL6</strain>
    </source>
</reference>
<protein>
    <submittedName>
        <fullName evidence="1">Uncharacterized protein</fullName>
    </submittedName>
</protein>
<dbReference type="AlphaFoldDB" id="A0A109BCU3"/>
<accession>A0A109BCU3</accession>
<name>A0A109BCU3_HYPSL</name>
<keyword evidence="2" id="KW-1185">Reference proteome</keyword>
<dbReference type="STRING" id="121290.APY04_2669"/>
<organism evidence="1 2">
    <name type="scientific">Hyphomicrobium sulfonivorans</name>
    <dbReference type="NCBI Taxonomy" id="121290"/>
    <lineage>
        <taxon>Bacteria</taxon>
        <taxon>Pseudomonadati</taxon>
        <taxon>Pseudomonadota</taxon>
        <taxon>Alphaproteobacteria</taxon>
        <taxon>Hyphomicrobiales</taxon>
        <taxon>Hyphomicrobiaceae</taxon>
        <taxon>Hyphomicrobium</taxon>
    </lineage>
</organism>
<evidence type="ECO:0000313" key="2">
    <source>
        <dbReference type="Proteomes" id="UP000059074"/>
    </source>
</evidence>
<proteinExistence type="predicted"/>
<sequence length="130" mass="14310">MDLGDGPVHTPGRSHLAPVQNEALHWTGYTTACFVNFCHDRNLRHKRTAVNGLRPALHATLLCQARRPASVSPGCRHPRCPDAPRYAAGWSPKRLAAVLFAPSACVLCSAGTIDRRRRMWTRCLPQSGDC</sequence>
<evidence type="ECO:0000313" key="1">
    <source>
        <dbReference type="EMBL" id="KWT65822.1"/>
    </source>
</evidence>
<gene>
    <name evidence="1" type="ORF">APY04_2669</name>
</gene>
<comment type="caution">
    <text evidence="1">The sequence shown here is derived from an EMBL/GenBank/DDBJ whole genome shotgun (WGS) entry which is preliminary data.</text>
</comment>
<dbReference type="EMBL" id="LMTR01000075">
    <property type="protein sequence ID" value="KWT65822.1"/>
    <property type="molecule type" value="Genomic_DNA"/>
</dbReference>
<dbReference type="Proteomes" id="UP000059074">
    <property type="component" value="Unassembled WGS sequence"/>
</dbReference>